<dbReference type="Gene3D" id="3.30.730.10">
    <property type="entry name" value="AP2/ERF domain"/>
    <property type="match status" value="1"/>
</dbReference>
<keyword evidence="4" id="KW-0238">DNA-binding</keyword>
<evidence type="ECO:0000256" key="4">
    <source>
        <dbReference type="ARBA" id="ARBA00023125"/>
    </source>
</evidence>
<dbReference type="InterPro" id="IPR036955">
    <property type="entry name" value="AP2/ERF_dom_sf"/>
</dbReference>
<dbReference type="InterPro" id="IPR016177">
    <property type="entry name" value="DNA-bd_dom_sf"/>
</dbReference>
<accession>A0A1R3GNC9</accession>
<feature type="compositionally biased region" description="Polar residues" evidence="7">
    <location>
        <begin position="27"/>
        <end position="38"/>
    </location>
</feature>
<evidence type="ECO:0000313" key="10">
    <source>
        <dbReference type="Proteomes" id="UP000187203"/>
    </source>
</evidence>
<dbReference type="GO" id="GO:0009873">
    <property type="term" value="P:ethylene-activated signaling pathway"/>
    <property type="evidence" value="ECO:0007669"/>
    <property type="project" value="UniProtKB-KW"/>
</dbReference>
<dbReference type="GO" id="GO:0003700">
    <property type="term" value="F:DNA-binding transcription factor activity"/>
    <property type="evidence" value="ECO:0007669"/>
    <property type="project" value="InterPro"/>
</dbReference>
<keyword evidence="3" id="KW-0805">Transcription regulation</keyword>
<dbReference type="PANTHER" id="PTHR31677">
    <property type="entry name" value="AP2 DOMAIN CLASS TRANSCRIPTION FACTOR"/>
    <property type="match status" value="1"/>
</dbReference>
<evidence type="ECO:0000256" key="3">
    <source>
        <dbReference type="ARBA" id="ARBA00023015"/>
    </source>
</evidence>
<evidence type="ECO:0000256" key="7">
    <source>
        <dbReference type="SAM" id="MobiDB-lite"/>
    </source>
</evidence>
<dbReference type="InterPro" id="IPR001471">
    <property type="entry name" value="AP2/ERF_dom"/>
</dbReference>
<protein>
    <recommendedName>
        <fullName evidence="8">AP2/ERF domain-containing protein</fullName>
    </recommendedName>
</protein>
<sequence length="128" mass="14537">MSQGMNRESMNLPTISLRIRSWHRGSDSMNLRSSSTPASLRITRRRIRNSPPLPVGSRRRPWGVYSAEIRHPVTNERVNLGPFSSEQECCAAYQAKRREFSDLILAAASAQQNTSSRCLLRRLPKVLT</sequence>
<dbReference type="AlphaFoldDB" id="A0A1R3GNC9"/>
<evidence type="ECO:0000259" key="8">
    <source>
        <dbReference type="PROSITE" id="PS51032"/>
    </source>
</evidence>
<evidence type="ECO:0000256" key="2">
    <source>
        <dbReference type="ARBA" id="ARBA00022745"/>
    </source>
</evidence>
<dbReference type="GO" id="GO:0005634">
    <property type="term" value="C:nucleus"/>
    <property type="evidence" value="ECO:0007669"/>
    <property type="project" value="UniProtKB-SubCell"/>
</dbReference>
<comment type="caution">
    <text evidence="9">The sequence shown here is derived from an EMBL/GenBank/DDBJ whole genome shotgun (WGS) entry which is preliminary data.</text>
</comment>
<dbReference type="PROSITE" id="PS51032">
    <property type="entry name" value="AP2_ERF"/>
    <property type="match status" value="1"/>
</dbReference>
<evidence type="ECO:0000256" key="1">
    <source>
        <dbReference type="ARBA" id="ARBA00004123"/>
    </source>
</evidence>
<comment type="subcellular location">
    <subcellularLocation>
        <location evidence="1">Nucleus</location>
    </subcellularLocation>
</comment>
<dbReference type="GO" id="GO:0003677">
    <property type="term" value="F:DNA binding"/>
    <property type="evidence" value="ECO:0007669"/>
    <property type="project" value="UniProtKB-KW"/>
</dbReference>
<feature type="domain" description="AP2/ERF" evidence="8">
    <location>
        <begin position="53"/>
        <end position="115"/>
    </location>
</feature>
<gene>
    <name evidence="9" type="ORF">COLO4_34151</name>
</gene>
<dbReference type="Proteomes" id="UP000187203">
    <property type="component" value="Unassembled WGS sequence"/>
</dbReference>
<dbReference type="PANTHER" id="PTHR31677:SF196">
    <property type="entry name" value="ETHYLENE-RESPONSIVE TRANSCRIPTION FACTOR ERF109"/>
    <property type="match status" value="1"/>
</dbReference>
<feature type="region of interest" description="Disordered" evidence="7">
    <location>
        <begin position="26"/>
        <end position="58"/>
    </location>
</feature>
<dbReference type="OrthoDB" id="1477820at2759"/>
<evidence type="ECO:0000256" key="5">
    <source>
        <dbReference type="ARBA" id="ARBA00023163"/>
    </source>
</evidence>
<reference evidence="10" key="1">
    <citation type="submission" date="2013-09" db="EMBL/GenBank/DDBJ databases">
        <title>Corchorus olitorius genome sequencing.</title>
        <authorList>
            <person name="Alam M."/>
            <person name="Haque M.S."/>
            <person name="Islam M.S."/>
            <person name="Emdad E.M."/>
            <person name="Islam M.M."/>
            <person name="Ahmed B."/>
            <person name="Halim A."/>
            <person name="Hossen Q.M.M."/>
            <person name="Hossain M.Z."/>
            <person name="Ahmed R."/>
            <person name="Khan M.M."/>
            <person name="Islam R."/>
            <person name="Rashid M.M."/>
            <person name="Khan S.A."/>
            <person name="Rahman M.S."/>
            <person name="Alam M."/>
            <person name="Yahiya A.S."/>
            <person name="Khan M.S."/>
            <person name="Azam M.S."/>
            <person name="Haque T."/>
            <person name="Lashkar M.Z.H."/>
            <person name="Akhand A.I."/>
            <person name="Morshed G."/>
            <person name="Roy S."/>
            <person name="Uddin K.S."/>
            <person name="Rabeya T."/>
            <person name="Hossain A.S."/>
            <person name="Chowdhury A."/>
            <person name="Snigdha A.R."/>
            <person name="Mortoza M.S."/>
            <person name="Matin S.A."/>
            <person name="Hoque S.M.E."/>
            <person name="Islam M.K."/>
            <person name="Roy D.K."/>
            <person name="Haider R."/>
            <person name="Moosa M.M."/>
            <person name="Elias S.M."/>
            <person name="Hasan A.M."/>
            <person name="Jahan S."/>
            <person name="Shafiuddin M."/>
            <person name="Mahmood N."/>
            <person name="Shommy N.S."/>
        </authorList>
    </citation>
    <scope>NUCLEOTIDE SEQUENCE [LARGE SCALE GENOMIC DNA]</scope>
    <source>
        <strain evidence="10">cv. O-4</strain>
    </source>
</reference>
<keyword evidence="5" id="KW-0804">Transcription</keyword>
<dbReference type="EMBL" id="AWUE01022101">
    <property type="protein sequence ID" value="OMO59571.1"/>
    <property type="molecule type" value="Genomic_DNA"/>
</dbReference>
<proteinExistence type="predicted"/>
<keyword evidence="2" id="KW-0936">Ethylene signaling pathway</keyword>
<dbReference type="SUPFAM" id="SSF54171">
    <property type="entry name" value="DNA-binding domain"/>
    <property type="match status" value="1"/>
</dbReference>
<keyword evidence="10" id="KW-1185">Reference proteome</keyword>
<evidence type="ECO:0000256" key="6">
    <source>
        <dbReference type="ARBA" id="ARBA00023242"/>
    </source>
</evidence>
<organism evidence="9 10">
    <name type="scientific">Corchorus olitorius</name>
    <dbReference type="NCBI Taxonomy" id="93759"/>
    <lineage>
        <taxon>Eukaryota</taxon>
        <taxon>Viridiplantae</taxon>
        <taxon>Streptophyta</taxon>
        <taxon>Embryophyta</taxon>
        <taxon>Tracheophyta</taxon>
        <taxon>Spermatophyta</taxon>
        <taxon>Magnoliopsida</taxon>
        <taxon>eudicotyledons</taxon>
        <taxon>Gunneridae</taxon>
        <taxon>Pentapetalae</taxon>
        <taxon>rosids</taxon>
        <taxon>malvids</taxon>
        <taxon>Malvales</taxon>
        <taxon>Malvaceae</taxon>
        <taxon>Grewioideae</taxon>
        <taxon>Apeibeae</taxon>
        <taxon>Corchorus</taxon>
    </lineage>
</organism>
<evidence type="ECO:0000313" key="9">
    <source>
        <dbReference type="EMBL" id="OMO59571.1"/>
    </source>
</evidence>
<name>A0A1R3GNC9_9ROSI</name>
<keyword evidence="6" id="KW-0539">Nucleus</keyword>